<sequence>MKFFNSSKQVVGVLLLATWLWLALLPSSVALANESFQLASTQGDVTTDIDYNWSEIDQQLVNSLNDVSQSTEEFVSRELDHWTQKRIDRVEHPFLDWYFNFLHQKATEFGVPFAWMAFKLDSQLKIFQTKEEKAEQLNTNQILQRRMEEDINRKFAEVVLNREAMADLKDVIDRTAENYASAVGVKFSSIKSRYQVADQDWERHLDNLSQIVANTGTEGLGLSGSALTGSLTTKVLAVTAASAGTKVVTGLVAKSSSKLLAKGGAAIAAKWGSTLVDPALGIGLIVWDVWSYRRNVDHDRPLLKQDLIRYITALRDSIQENQEGNGIMDAIASLQMDLIKGLHPRYG</sequence>
<reference evidence="2 3" key="1">
    <citation type="submission" date="2022-04" db="EMBL/GenBank/DDBJ databases">
        <title>Positive selection, recombination, and allopatry shape intraspecific diversity of widespread and dominant cyanobacteria.</title>
        <authorList>
            <person name="Wei J."/>
            <person name="Shu W."/>
            <person name="Hu C."/>
        </authorList>
    </citation>
    <scope>NUCLEOTIDE SEQUENCE [LARGE SCALE GENOMIC DNA]</scope>
    <source>
        <strain evidence="2 3">AS-A4</strain>
    </source>
</reference>
<evidence type="ECO:0000313" key="3">
    <source>
        <dbReference type="Proteomes" id="UP001476950"/>
    </source>
</evidence>
<keyword evidence="1" id="KW-0732">Signal</keyword>
<evidence type="ECO:0000313" key="2">
    <source>
        <dbReference type="EMBL" id="MEP1061518.1"/>
    </source>
</evidence>
<name>A0ABV0KQK0_9CYAN</name>
<protein>
    <submittedName>
        <fullName evidence="2">Uncharacterized protein</fullName>
    </submittedName>
</protein>
<feature type="chain" id="PRO_5045059384" evidence="1">
    <location>
        <begin position="33"/>
        <end position="347"/>
    </location>
</feature>
<comment type="caution">
    <text evidence="2">The sequence shown here is derived from an EMBL/GenBank/DDBJ whole genome shotgun (WGS) entry which is preliminary data.</text>
</comment>
<organism evidence="2 3">
    <name type="scientific">Stenomitos frigidus AS-A4</name>
    <dbReference type="NCBI Taxonomy" id="2933935"/>
    <lineage>
        <taxon>Bacteria</taxon>
        <taxon>Bacillati</taxon>
        <taxon>Cyanobacteriota</taxon>
        <taxon>Cyanophyceae</taxon>
        <taxon>Leptolyngbyales</taxon>
        <taxon>Leptolyngbyaceae</taxon>
        <taxon>Stenomitos</taxon>
    </lineage>
</organism>
<keyword evidence="3" id="KW-1185">Reference proteome</keyword>
<dbReference type="EMBL" id="JAMPLM010000036">
    <property type="protein sequence ID" value="MEP1061518.1"/>
    <property type="molecule type" value="Genomic_DNA"/>
</dbReference>
<gene>
    <name evidence="2" type="ORF">NDI38_24265</name>
</gene>
<dbReference type="RefSeq" id="WP_190446797.1">
    <property type="nucleotide sequence ID" value="NZ_JAMPLM010000036.1"/>
</dbReference>
<feature type="signal peptide" evidence="1">
    <location>
        <begin position="1"/>
        <end position="32"/>
    </location>
</feature>
<evidence type="ECO:0000256" key="1">
    <source>
        <dbReference type="SAM" id="SignalP"/>
    </source>
</evidence>
<proteinExistence type="predicted"/>
<dbReference type="Proteomes" id="UP001476950">
    <property type="component" value="Unassembled WGS sequence"/>
</dbReference>
<accession>A0ABV0KQK0</accession>